<keyword evidence="3" id="KW-0732">Signal</keyword>
<name>A0A1L3J9S8_9SPHN</name>
<feature type="region of interest" description="Disordered" evidence="1">
    <location>
        <begin position="58"/>
        <end position="154"/>
    </location>
</feature>
<keyword evidence="2" id="KW-0812">Transmembrane</keyword>
<keyword evidence="2" id="KW-0472">Membrane</keyword>
<gene>
    <name evidence="4" type="ORF">LPB140_02535</name>
</gene>
<evidence type="ECO:0000256" key="1">
    <source>
        <dbReference type="SAM" id="MobiDB-lite"/>
    </source>
</evidence>
<dbReference type="EMBL" id="CP018154">
    <property type="protein sequence ID" value="APG61886.1"/>
    <property type="molecule type" value="Genomic_DNA"/>
</dbReference>
<protein>
    <recommendedName>
        <fullName evidence="6">LPXTG cell wall anchor domain-containing protein</fullName>
    </recommendedName>
</protein>
<feature type="compositionally biased region" description="Polar residues" evidence="1">
    <location>
        <begin position="250"/>
        <end position="259"/>
    </location>
</feature>
<feature type="transmembrane region" description="Helical" evidence="2">
    <location>
        <begin position="209"/>
        <end position="229"/>
    </location>
</feature>
<dbReference type="Proteomes" id="UP000242561">
    <property type="component" value="Chromosome"/>
</dbReference>
<keyword evidence="5" id="KW-1185">Reference proteome</keyword>
<evidence type="ECO:0000313" key="4">
    <source>
        <dbReference type="EMBL" id="APG61886.1"/>
    </source>
</evidence>
<feature type="compositionally biased region" description="Polar residues" evidence="1">
    <location>
        <begin position="84"/>
        <end position="96"/>
    </location>
</feature>
<accession>A0A1L3J9S8</accession>
<proteinExistence type="predicted"/>
<reference evidence="4 5" key="1">
    <citation type="submission" date="2016-11" db="EMBL/GenBank/DDBJ databases">
        <title>Sphingorhabdus sp. LPB0140, isolated from marine environment.</title>
        <authorList>
            <person name="Kim E."/>
            <person name="Yi H."/>
        </authorList>
    </citation>
    <scope>NUCLEOTIDE SEQUENCE [LARGE SCALE GENOMIC DNA]</scope>
    <source>
        <strain evidence="4 5">LPB0140</strain>
    </source>
</reference>
<evidence type="ECO:0000313" key="5">
    <source>
        <dbReference type="Proteomes" id="UP000242561"/>
    </source>
</evidence>
<feature type="signal peptide" evidence="3">
    <location>
        <begin position="1"/>
        <end position="34"/>
    </location>
</feature>
<evidence type="ECO:0008006" key="6">
    <source>
        <dbReference type="Google" id="ProtNLM"/>
    </source>
</evidence>
<sequence length="468" mass="50403">MRAIFSKNGGLPKSFLCAMAYGILMLSAPQMAWAQTTNPPPQQENSDNQKSAPAPVIQVKTPQIVGPRGPVDVDADIADRPAPTSKNNIPAPTQNNEIERGPSAPLNGATPPVRADVRQKNLPKSPNTQINNNIAKDEQSVKTAGNTDPNAGAINEDIATSKITGNRQNSENIGAISPGDIANNNGINGIANSVNNNINSAENADIQPFIYGGLALLLLVIGFAAYRFLISRRATKPDLDDVKISPLKNTKSQAKNTKTAKTDAPPSTDAIANENTATKPEITPFFGPANPPSMGQRPWLNAHFQPEKALLTLTSLRLSGEIIIDNQGDLQSDSAMLRILFGQADEGHEQILASFHHDELNGEKYEIPVIKANAQYRLKIDLAMPITAIKAMEYGPQRFIVPMIAADLRYYWPACDTLKGEAGFTNFAHIVGLESTPACTKMAPLRLDKGPCNYGTLGQRAIATQQNY</sequence>
<dbReference type="RefSeq" id="WP_072558533.1">
    <property type="nucleotide sequence ID" value="NZ_CP018154.1"/>
</dbReference>
<feature type="chain" id="PRO_5013244805" description="LPXTG cell wall anchor domain-containing protein" evidence="3">
    <location>
        <begin position="35"/>
        <end position="468"/>
    </location>
</feature>
<dbReference type="AlphaFoldDB" id="A0A1L3J9S8"/>
<dbReference type="KEGG" id="sphl:LPB140_02535"/>
<feature type="compositionally biased region" description="Polar residues" evidence="1">
    <location>
        <begin position="122"/>
        <end position="134"/>
    </location>
</feature>
<evidence type="ECO:0000256" key="3">
    <source>
        <dbReference type="SAM" id="SignalP"/>
    </source>
</evidence>
<dbReference type="OrthoDB" id="7499632at2"/>
<feature type="region of interest" description="Disordered" evidence="1">
    <location>
        <begin position="250"/>
        <end position="269"/>
    </location>
</feature>
<keyword evidence="2" id="KW-1133">Transmembrane helix</keyword>
<evidence type="ECO:0000256" key="2">
    <source>
        <dbReference type="SAM" id="Phobius"/>
    </source>
</evidence>
<organism evidence="4 5">
    <name type="scientific">Sphingorhabdus lutea</name>
    <dbReference type="NCBI Taxonomy" id="1913578"/>
    <lineage>
        <taxon>Bacteria</taxon>
        <taxon>Pseudomonadati</taxon>
        <taxon>Pseudomonadota</taxon>
        <taxon>Alphaproteobacteria</taxon>
        <taxon>Sphingomonadales</taxon>
        <taxon>Sphingomonadaceae</taxon>
        <taxon>Sphingorhabdus</taxon>
    </lineage>
</organism>